<proteinExistence type="predicted"/>
<dbReference type="RefSeq" id="WP_069124940.1">
    <property type="nucleotide sequence ID" value="NZ_MARB01000012.1"/>
</dbReference>
<evidence type="ECO:0000313" key="3">
    <source>
        <dbReference type="Proteomes" id="UP000094769"/>
    </source>
</evidence>
<dbReference type="PANTHER" id="PTHR46623">
    <property type="entry name" value="CARBOXYMETHYLENEBUTENOLIDASE-RELATED"/>
    <property type="match status" value="1"/>
</dbReference>
<gene>
    <name evidence="2" type="ORF">CODIS_23620</name>
</gene>
<dbReference type="Gene3D" id="3.40.50.1820">
    <property type="entry name" value="alpha/beta hydrolase"/>
    <property type="match status" value="1"/>
</dbReference>
<comment type="caution">
    <text evidence="2">The sequence shown here is derived from an EMBL/GenBank/DDBJ whole genome shotgun (WGS) entry which is preliminary data.</text>
</comment>
<dbReference type="SUPFAM" id="SSF53474">
    <property type="entry name" value="alpha/beta-Hydrolases"/>
    <property type="match status" value="1"/>
</dbReference>
<dbReference type="EMBL" id="MARB01000012">
    <property type="protein sequence ID" value="ODJ87387.1"/>
    <property type="molecule type" value="Genomic_DNA"/>
</dbReference>
<evidence type="ECO:0000313" key="2">
    <source>
        <dbReference type="EMBL" id="ODJ87387.1"/>
    </source>
</evidence>
<dbReference type="PANTHER" id="PTHR46623:SF6">
    <property type="entry name" value="ALPHA_BETA-HYDROLASES SUPERFAMILY PROTEIN"/>
    <property type="match status" value="1"/>
</dbReference>
<reference evidence="2 3" key="1">
    <citation type="submission" date="2016-06" db="EMBL/GenBank/DDBJ databases">
        <title>Genome sequence of endosymbiont of Candidatus Endolucinida thiodiazotropha.</title>
        <authorList>
            <person name="Poehlein A."/>
            <person name="Koenig S."/>
            <person name="Heiden S.E."/>
            <person name="Thuermer A."/>
            <person name="Voget S."/>
            <person name="Daniel R."/>
            <person name="Markert S."/>
            <person name="Gros O."/>
            <person name="Schweder T."/>
        </authorList>
    </citation>
    <scope>NUCLEOTIDE SEQUENCE [LARGE SCALE GENOMIC DNA]</scope>
    <source>
        <strain evidence="2 3">COS</strain>
    </source>
</reference>
<name>A0A7Z1AF07_9GAMM</name>
<accession>A0A7Z1AF07</accession>
<dbReference type="OrthoDB" id="9787933at2"/>
<dbReference type="Pfam" id="PF01738">
    <property type="entry name" value="DLH"/>
    <property type="match status" value="1"/>
</dbReference>
<protein>
    <submittedName>
        <fullName evidence="2">Dienelactone hydrolase family protein</fullName>
    </submittedName>
</protein>
<keyword evidence="2" id="KW-0378">Hydrolase</keyword>
<dbReference type="InterPro" id="IPR051049">
    <property type="entry name" value="Dienelactone_hydrolase-like"/>
</dbReference>
<dbReference type="AlphaFoldDB" id="A0A7Z1AF07"/>
<feature type="domain" description="Dienelactone hydrolase" evidence="1">
    <location>
        <begin position="15"/>
        <end position="218"/>
    </location>
</feature>
<dbReference type="Proteomes" id="UP000094769">
    <property type="component" value="Unassembled WGS sequence"/>
</dbReference>
<organism evidence="2 3">
    <name type="scientific">Candidatus Thiodiazotropha endolucinida</name>
    <dbReference type="NCBI Taxonomy" id="1655433"/>
    <lineage>
        <taxon>Bacteria</taxon>
        <taxon>Pseudomonadati</taxon>
        <taxon>Pseudomonadota</taxon>
        <taxon>Gammaproteobacteria</taxon>
        <taxon>Chromatiales</taxon>
        <taxon>Sedimenticolaceae</taxon>
        <taxon>Candidatus Thiodiazotropha</taxon>
    </lineage>
</organism>
<dbReference type="InterPro" id="IPR029058">
    <property type="entry name" value="AB_hydrolase_fold"/>
</dbReference>
<keyword evidence="3" id="KW-1185">Reference proteome</keyword>
<sequence length="219" mass="24464">MGRKITLKTSQDEPFSAYLTGDKAAASAVMILHEWWGVMPHNRLWADRLADIGHLALVVDLYDGRTTDDPELAAEMMRNIDQQRADRKLLTAIDFLHTTGRRVASFGCSFGGKESMRASLLQADKVSATIVAYCRMETEVERLKKLSGPVLAIYARQERNWPEKQEAFETAMKAAGKQTESVGFDAAHGFTNPTSPRYDEAADKASWACIVDFLQRYLG</sequence>
<dbReference type="InterPro" id="IPR002925">
    <property type="entry name" value="Dienelactn_hydro"/>
</dbReference>
<evidence type="ECO:0000259" key="1">
    <source>
        <dbReference type="Pfam" id="PF01738"/>
    </source>
</evidence>
<dbReference type="GO" id="GO:0016787">
    <property type="term" value="F:hydrolase activity"/>
    <property type="evidence" value="ECO:0007669"/>
    <property type="project" value="UniProtKB-KW"/>
</dbReference>